<dbReference type="Gene3D" id="3.90.550.10">
    <property type="entry name" value="Spore Coat Polysaccharide Biosynthesis Protein SpsA, Chain A"/>
    <property type="match status" value="1"/>
</dbReference>
<dbReference type="SUPFAM" id="SSF53448">
    <property type="entry name" value="Nucleotide-diphospho-sugar transferases"/>
    <property type="match status" value="1"/>
</dbReference>
<comment type="caution">
    <text evidence="4">The sequence shown here is derived from an EMBL/GenBank/DDBJ whole genome shotgun (WGS) entry which is preliminary data.</text>
</comment>
<dbReference type="AlphaFoldDB" id="A0A4R6NBN7"/>
<dbReference type="Pfam" id="PF00483">
    <property type="entry name" value="NTP_transferase"/>
    <property type="match status" value="1"/>
</dbReference>
<evidence type="ECO:0000256" key="2">
    <source>
        <dbReference type="ARBA" id="ARBA00022695"/>
    </source>
</evidence>
<dbReference type="GO" id="GO:0016779">
    <property type="term" value="F:nucleotidyltransferase activity"/>
    <property type="evidence" value="ECO:0007669"/>
    <property type="project" value="UniProtKB-KW"/>
</dbReference>
<dbReference type="Proteomes" id="UP000295357">
    <property type="component" value="Unassembled WGS sequence"/>
</dbReference>
<dbReference type="PANTHER" id="PTHR43584:SF8">
    <property type="entry name" value="N-ACETYLMURAMATE ALPHA-1-PHOSPHATE URIDYLYLTRANSFERASE"/>
    <property type="match status" value="1"/>
</dbReference>
<dbReference type="PANTHER" id="PTHR43584">
    <property type="entry name" value="NUCLEOTIDYL TRANSFERASE"/>
    <property type="match status" value="1"/>
</dbReference>
<gene>
    <name evidence="4" type="ORF">DFR39_101858</name>
</gene>
<dbReference type="InterPro" id="IPR050065">
    <property type="entry name" value="GlmU-like"/>
</dbReference>
<evidence type="ECO:0000313" key="4">
    <source>
        <dbReference type="EMBL" id="TDP13383.1"/>
    </source>
</evidence>
<name>A0A4R6NBN7_9BURK</name>
<dbReference type="OrthoDB" id="9788272at2"/>
<sequence length="233" mass="25691">MRAIILAAGRGERLRPLTDHCPKPLIPVQGKPLIVWHLEALARAGVRDIVINCAWLEEQFPAALGDGSRWGLRLHYSFEGRDCGGALETAGGIARALPQLTADGDESFWVVSGDVFLPDFEFDTEAARQFVQGPRLAELWMVDNPEHHPHGDFGISPEGLALLNAPRRYTWSCVGLYRREFFANVPPGQAARLRPYLEAAIAQGRLGARHYRGPWTDVGTPQRLAALNAGTRP</sequence>
<dbReference type="InterPro" id="IPR029044">
    <property type="entry name" value="Nucleotide-diphossugar_trans"/>
</dbReference>
<proteinExistence type="predicted"/>
<evidence type="ECO:0000256" key="1">
    <source>
        <dbReference type="ARBA" id="ARBA00022679"/>
    </source>
</evidence>
<dbReference type="InterPro" id="IPR054790">
    <property type="entry name" value="MurU"/>
</dbReference>
<dbReference type="NCBIfam" id="NF045761">
    <property type="entry name" value="NAMPUrTaseMurU"/>
    <property type="match status" value="1"/>
</dbReference>
<keyword evidence="5" id="KW-1185">Reference proteome</keyword>
<accession>A0A4R6NBN7</accession>
<evidence type="ECO:0000313" key="5">
    <source>
        <dbReference type="Proteomes" id="UP000295357"/>
    </source>
</evidence>
<dbReference type="CDD" id="cd06422">
    <property type="entry name" value="NTP_transferase_like_1"/>
    <property type="match status" value="1"/>
</dbReference>
<organism evidence="4 5">
    <name type="scientific">Roseateles asaccharophilus</name>
    <dbReference type="NCBI Taxonomy" id="582607"/>
    <lineage>
        <taxon>Bacteria</taxon>
        <taxon>Pseudomonadati</taxon>
        <taxon>Pseudomonadota</taxon>
        <taxon>Betaproteobacteria</taxon>
        <taxon>Burkholderiales</taxon>
        <taxon>Sphaerotilaceae</taxon>
        <taxon>Roseateles</taxon>
    </lineage>
</organism>
<dbReference type="RefSeq" id="WP_133602271.1">
    <property type="nucleotide sequence ID" value="NZ_JAUFPJ010000001.1"/>
</dbReference>
<keyword evidence="1 4" id="KW-0808">Transferase</keyword>
<reference evidence="4 5" key="1">
    <citation type="submission" date="2019-03" db="EMBL/GenBank/DDBJ databases">
        <title>Genomic Encyclopedia of Type Strains, Phase IV (KMG-IV): sequencing the most valuable type-strain genomes for metagenomic binning, comparative biology and taxonomic classification.</title>
        <authorList>
            <person name="Goeker M."/>
        </authorList>
    </citation>
    <scope>NUCLEOTIDE SEQUENCE [LARGE SCALE GENOMIC DNA]</scope>
    <source>
        <strain evidence="4 5">DSM 25082</strain>
    </source>
</reference>
<dbReference type="EMBL" id="SNXE01000001">
    <property type="protein sequence ID" value="TDP13383.1"/>
    <property type="molecule type" value="Genomic_DNA"/>
</dbReference>
<feature type="domain" description="Nucleotidyl transferase" evidence="3">
    <location>
        <begin position="3"/>
        <end position="132"/>
    </location>
</feature>
<dbReference type="InterPro" id="IPR005835">
    <property type="entry name" value="NTP_transferase_dom"/>
</dbReference>
<evidence type="ECO:0000259" key="3">
    <source>
        <dbReference type="Pfam" id="PF00483"/>
    </source>
</evidence>
<protein>
    <submittedName>
        <fullName evidence="4">MurNAc alpha-1-phosphate uridylyltransferase</fullName>
    </submittedName>
</protein>
<keyword evidence="2 4" id="KW-0548">Nucleotidyltransferase</keyword>